<gene>
    <name evidence="2" type="ORF">ACFWJN_05360</name>
</gene>
<evidence type="ECO:0000313" key="2">
    <source>
        <dbReference type="EMBL" id="MFD5098393.1"/>
    </source>
</evidence>
<keyword evidence="2" id="KW-0012">Acyltransferase</keyword>
<dbReference type="EMBL" id="JBHXIJ010000020">
    <property type="protein sequence ID" value="MFD5098393.1"/>
    <property type="molecule type" value="Genomic_DNA"/>
</dbReference>
<evidence type="ECO:0000313" key="3">
    <source>
        <dbReference type="Proteomes" id="UP001598448"/>
    </source>
</evidence>
<dbReference type="Pfam" id="PF00583">
    <property type="entry name" value="Acetyltransf_1"/>
    <property type="match status" value="1"/>
</dbReference>
<sequence length="148" mass="16478">MFRIETEVDKERRTVLGERLEDTNAGRSPTMAALRGTPAEDEVPLQVWALDEASGELVAGLDGFTWGHWLHVGLLWVADAHRGAGLGSRLLERAEGMARAERGCGYARLETWDFQAPDFYRTLGYEVVGRVDDYPPGVTEYILAKRLG</sequence>
<dbReference type="InterPro" id="IPR000182">
    <property type="entry name" value="GNAT_dom"/>
</dbReference>
<dbReference type="SUPFAM" id="SSF55729">
    <property type="entry name" value="Acyl-CoA N-acyltransferases (Nat)"/>
    <property type="match status" value="1"/>
</dbReference>
<dbReference type="CDD" id="cd04301">
    <property type="entry name" value="NAT_SF"/>
    <property type="match status" value="1"/>
</dbReference>
<organism evidence="2 3">
    <name type="scientific">Streptomyces albidochromogenes</name>
    <dbReference type="NCBI Taxonomy" id="329524"/>
    <lineage>
        <taxon>Bacteria</taxon>
        <taxon>Bacillati</taxon>
        <taxon>Actinomycetota</taxon>
        <taxon>Actinomycetes</taxon>
        <taxon>Kitasatosporales</taxon>
        <taxon>Streptomycetaceae</taxon>
        <taxon>Streptomyces</taxon>
    </lineage>
</organism>
<protein>
    <submittedName>
        <fullName evidence="2">GNAT family N-acetyltransferase</fullName>
        <ecNumber evidence="2">2.3.1.-</ecNumber>
    </submittedName>
</protein>
<name>A0ABW6FFE9_9ACTN</name>
<dbReference type="InterPro" id="IPR016181">
    <property type="entry name" value="Acyl_CoA_acyltransferase"/>
</dbReference>
<dbReference type="PROSITE" id="PS51186">
    <property type="entry name" value="GNAT"/>
    <property type="match status" value="1"/>
</dbReference>
<comment type="caution">
    <text evidence="2">The sequence shown here is derived from an EMBL/GenBank/DDBJ whole genome shotgun (WGS) entry which is preliminary data.</text>
</comment>
<dbReference type="RefSeq" id="WP_386709256.1">
    <property type="nucleotide sequence ID" value="NZ_JBHXIJ010000020.1"/>
</dbReference>
<reference evidence="2 3" key="1">
    <citation type="submission" date="2024-09" db="EMBL/GenBank/DDBJ databases">
        <title>The Natural Products Discovery Center: Release of the First 8490 Sequenced Strains for Exploring Actinobacteria Biosynthetic Diversity.</title>
        <authorList>
            <person name="Kalkreuter E."/>
            <person name="Kautsar S.A."/>
            <person name="Yang D."/>
            <person name="Bader C.D."/>
            <person name="Teijaro C.N."/>
            <person name="Fluegel L."/>
            <person name="Davis C.M."/>
            <person name="Simpson J.R."/>
            <person name="Lauterbach L."/>
            <person name="Steele A.D."/>
            <person name="Gui C."/>
            <person name="Meng S."/>
            <person name="Li G."/>
            <person name="Viehrig K."/>
            <person name="Ye F."/>
            <person name="Su P."/>
            <person name="Kiefer A.F."/>
            <person name="Nichols A."/>
            <person name="Cepeda A.J."/>
            <person name="Yan W."/>
            <person name="Fan B."/>
            <person name="Jiang Y."/>
            <person name="Adhikari A."/>
            <person name="Zheng C.-J."/>
            <person name="Schuster L."/>
            <person name="Cowan T.M."/>
            <person name="Smanski M.J."/>
            <person name="Chevrette M.G."/>
            <person name="De Carvalho L.P.S."/>
            <person name="Shen B."/>
        </authorList>
    </citation>
    <scope>NUCLEOTIDE SEQUENCE [LARGE SCALE GENOMIC DNA]</scope>
    <source>
        <strain evidence="2 3">NPDC058348</strain>
    </source>
</reference>
<feature type="domain" description="N-acetyltransferase" evidence="1">
    <location>
        <begin position="1"/>
        <end position="148"/>
    </location>
</feature>
<dbReference type="GO" id="GO:0016746">
    <property type="term" value="F:acyltransferase activity"/>
    <property type="evidence" value="ECO:0007669"/>
    <property type="project" value="UniProtKB-KW"/>
</dbReference>
<dbReference type="EC" id="2.3.1.-" evidence="2"/>
<dbReference type="Gene3D" id="3.40.630.30">
    <property type="match status" value="1"/>
</dbReference>
<evidence type="ECO:0000259" key="1">
    <source>
        <dbReference type="PROSITE" id="PS51186"/>
    </source>
</evidence>
<keyword evidence="2" id="KW-0808">Transferase</keyword>
<proteinExistence type="predicted"/>
<keyword evidence="3" id="KW-1185">Reference proteome</keyword>
<dbReference type="Proteomes" id="UP001598448">
    <property type="component" value="Unassembled WGS sequence"/>
</dbReference>
<accession>A0ABW6FFE9</accession>